<reference evidence="2" key="1">
    <citation type="submission" date="2017-07" db="EMBL/GenBank/DDBJ databases">
        <authorList>
            <person name="Mikheyev A."/>
            <person name="Grau M."/>
        </authorList>
    </citation>
    <scope>NUCLEOTIDE SEQUENCE</scope>
    <source>
        <tissue evidence="2">Venom_gland</tissue>
    </source>
</reference>
<evidence type="ECO:0000256" key="1">
    <source>
        <dbReference type="SAM" id="Phobius"/>
    </source>
</evidence>
<feature type="transmembrane region" description="Helical" evidence="1">
    <location>
        <begin position="112"/>
        <end position="135"/>
    </location>
</feature>
<proteinExistence type="predicted"/>
<dbReference type="EMBL" id="IACJ01054762">
    <property type="protein sequence ID" value="LAA42886.1"/>
    <property type="molecule type" value="Transcribed_RNA"/>
</dbReference>
<accession>A0A2D4F6N0</accession>
<keyword evidence="1" id="KW-0812">Transmembrane</keyword>
<dbReference type="AlphaFoldDB" id="A0A2D4F6N0"/>
<evidence type="ECO:0000313" key="2">
    <source>
        <dbReference type="EMBL" id="LAA42886.1"/>
    </source>
</evidence>
<organism evidence="2">
    <name type="scientific">Micrurus corallinus</name>
    <name type="common">Brazilian coral snake</name>
    <dbReference type="NCBI Taxonomy" id="54390"/>
    <lineage>
        <taxon>Eukaryota</taxon>
        <taxon>Metazoa</taxon>
        <taxon>Chordata</taxon>
        <taxon>Craniata</taxon>
        <taxon>Vertebrata</taxon>
        <taxon>Euteleostomi</taxon>
        <taxon>Lepidosauria</taxon>
        <taxon>Squamata</taxon>
        <taxon>Bifurcata</taxon>
        <taxon>Unidentata</taxon>
        <taxon>Episquamata</taxon>
        <taxon>Toxicofera</taxon>
        <taxon>Serpentes</taxon>
        <taxon>Colubroidea</taxon>
        <taxon>Elapidae</taxon>
        <taxon>Elapinae</taxon>
        <taxon>Micrurus</taxon>
    </lineage>
</organism>
<keyword evidence="1" id="KW-0472">Membrane</keyword>
<name>A0A2D4F6N0_MICCO</name>
<reference evidence="2" key="2">
    <citation type="submission" date="2017-11" db="EMBL/GenBank/DDBJ databases">
        <title>Coralsnake Venomics: Analyses of Venom Gland Transcriptomes and Proteomes of Six Brazilian Taxa.</title>
        <authorList>
            <person name="Aird S.D."/>
            <person name="Jorge da Silva N."/>
            <person name="Qiu L."/>
            <person name="Villar-Briones A."/>
            <person name="Aparecida-Saddi V."/>
            <person name="Campos-Telles M.P."/>
            <person name="Grau M."/>
            <person name="Mikheyev A.S."/>
        </authorList>
    </citation>
    <scope>NUCLEOTIDE SEQUENCE</scope>
    <source>
        <tissue evidence="2">Venom_gland</tissue>
    </source>
</reference>
<keyword evidence="1" id="KW-1133">Transmembrane helix</keyword>
<sequence length="137" mass="15772">MSFPSALCIAVFSSLEIHLCIPELSIFRQKSLHGTCLCIFSVWAPSASNSPTIRRTDLQEEGDAQQYHSSPGQDCSFELRAQKLRCTELKGVGQIHLLEFVLQEYWTRRYQFLLFDHSLCICMRACVCLCIYIYVHM</sequence>
<protein>
    <submittedName>
        <fullName evidence="2">Uncharacterized protein</fullName>
    </submittedName>
</protein>